<evidence type="ECO:0000313" key="2">
    <source>
        <dbReference type="EMBL" id="EDR00032.1"/>
    </source>
</evidence>
<evidence type="ECO:0000313" key="3">
    <source>
        <dbReference type="Proteomes" id="UP000001194"/>
    </source>
</evidence>
<name>B0DZE9_LACBS</name>
<dbReference type="KEGG" id="lbc:LACBIDRAFT_334520"/>
<dbReference type="InterPro" id="IPR012337">
    <property type="entry name" value="RNaseH-like_sf"/>
</dbReference>
<dbReference type="RefSeq" id="XP_001889341.1">
    <property type="nucleotide sequence ID" value="XM_001889306.1"/>
</dbReference>
<reference evidence="2 3" key="1">
    <citation type="journal article" date="2008" name="Nature">
        <title>The genome of Laccaria bicolor provides insights into mycorrhizal symbiosis.</title>
        <authorList>
            <person name="Martin F."/>
            <person name="Aerts A."/>
            <person name="Ahren D."/>
            <person name="Brun A."/>
            <person name="Danchin E.G.J."/>
            <person name="Duchaussoy F."/>
            <person name="Gibon J."/>
            <person name="Kohler A."/>
            <person name="Lindquist E."/>
            <person name="Pereda V."/>
            <person name="Salamov A."/>
            <person name="Shapiro H.J."/>
            <person name="Wuyts J."/>
            <person name="Blaudez D."/>
            <person name="Buee M."/>
            <person name="Brokstein P."/>
            <person name="Canbaeck B."/>
            <person name="Cohen D."/>
            <person name="Courty P.E."/>
            <person name="Coutinho P.M."/>
            <person name="Delaruelle C."/>
            <person name="Detter J.C."/>
            <person name="Deveau A."/>
            <person name="DiFazio S."/>
            <person name="Duplessis S."/>
            <person name="Fraissinet-Tachet L."/>
            <person name="Lucic E."/>
            <person name="Frey-Klett P."/>
            <person name="Fourrey C."/>
            <person name="Feussner I."/>
            <person name="Gay G."/>
            <person name="Grimwood J."/>
            <person name="Hoegger P.J."/>
            <person name="Jain P."/>
            <person name="Kilaru S."/>
            <person name="Labbe J."/>
            <person name="Lin Y.C."/>
            <person name="Legue V."/>
            <person name="Le Tacon F."/>
            <person name="Marmeisse R."/>
            <person name="Melayah D."/>
            <person name="Montanini B."/>
            <person name="Muratet M."/>
            <person name="Nehls U."/>
            <person name="Niculita-Hirzel H."/>
            <person name="Oudot-Le Secq M.P."/>
            <person name="Peter M."/>
            <person name="Quesneville H."/>
            <person name="Rajashekar B."/>
            <person name="Reich M."/>
            <person name="Rouhier N."/>
            <person name="Schmutz J."/>
            <person name="Yin T."/>
            <person name="Chalot M."/>
            <person name="Henrissat B."/>
            <person name="Kuees U."/>
            <person name="Lucas S."/>
            <person name="Van de Peer Y."/>
            <person name="Podila G.K."/>
            <person name="Polle A."/>
            <person name="Pukkila P.J."/>
            <person name="Richardson P.M."/>
            <person name="Rouze P."/>
            <person name="Sanders I.R."/>
            <person name="Stajich J.E."/>
            <person name="Tunlid A."/>
            <person name="Tuskan G."/>
            <person name="Grigoriev I.V."/>
        </authorList>
    </citation>
    <scope>NUCLEOTIDE SEQUENCE [LARGE SCALE GENOMIC DNA]</scope>
    <source>
        <strain evidence="3">S238N-H82 / ATCC MYA-4686</strain>
    </source>
</reference>
<dbReference type="InParanoid" id="B0DZE9"/>
<dbReference type="EMBL" id="DS547155">
    <property type="protein sequence ID" value="EDR00032.1"/>
    <property type="molecule type" value="Genomic_DNA"/>
</dbReference>
<dbReference type="GeneID" id="6084971"/>
<dbReference type="HOGENOM" id="CLU_009123_6_3_1"/>
<dbReference type="OrthoDB" id="2790258at2759"/>
<sequence length="676" mass="76087">MDNAPGRAMGDMPRQAQTYKGIKDDNFLGHSWTPKPWYGIGILYDCYRSIDHADEAFSHVLHIGRGRKPTQQPAPPRTGGCRAAPVNFREDPGSGEEFDFTGVDEHSPDGDVPDAPQPVSPPISVEPVAGSATSTRPATPSEQPSESSRSRTAPDIDYFYERGSKVAPVTRTLYKTCKANGIDLRQGAGSFSASTSNNPLRNHLLSRHKDIYLQKCCEMRWKVPALESETGTPPASGRGTQRSPFSQNTFLQHLLNFIIADDQNFDSSSCFYAWEAYFKVLKQELAGGHWTLDNCLLNNAFLKELEILLRPHDVEFNHKENHIQCFPHVTNICSTHVIEAFTNIALVDDTGGFITSASGPPSDPDNQTYEEAVVRDPITLCRSTVRAVRASGQRREHLVEVIDNGNKKGWFKSTEDLTMTIQVKQVQLAVEHFLSLPINRDLVKLRLTDMEWAVLQDFEIVLGVPHQVQTLMSKERTPVLSGAIPAFEMFMMAWEQLGRDHPRLARWTDISIQWATTYYKKMDDSPAYIIAMFLNPLIQLSWIRQHWEPNYVARAIVIIKNTMRKYHDRLHGQAQQPTSNMLEVLGAPSPSGQGVEEQFELYGNGTVSLRGTDIIGFWAQWLNFMEGWAVTEHELEYHADDNENLADLLGKLTLEIREDGIDIDEVIHVVGQDDDD</sequence>
<organism evidence="3">
    <name type="scientific">Laccaria bicolor (strain S238N-H82 / ATCC MYA-4686)</name>
    <name type="common">Bicoloured deceiver</name>
    <name type="synonym">Laccaria laccata var. bicolor</name>
    <dbReference type="NCBI Taxonomy" id="486041"/>
    <lineage>
        <taxon>Eukaryota</taxon>
        <taxon>Fungi</taxon>
        <taxon>Dikarya</taxon>
        <taxon>Basidiomycota</taxon>
        <taxon>Agaricomycotina</taxon>
        <taxon>Agaricomycetes</taxon>
        <taxon>Agaricomycetidae</taxon>
        <taxon>Agaricales</taxon>
        <taxon>Agaricineae</taxon>
        <taxon>Hydnangiaceae</taxon>
        <taxon>Laccaria</taxon>
    </lineage>
</organism>
<protein>
    <submittedName>
        <fullName evidence="2">Predicted protein</fullName>
    </submittedName>
</protein>
<accession>B0DZE9</accession>
<proteinExistence type="predicted"/>
<feature type="region of interest" description="Disordered" evidence="1">
    <location>
        <begin position="66"/>
        <end position="156"/>
    </location>
</feature>
<dbReference type="Proteomes" id="UP000001194">
    <property type="component" value="Unassembled WGS sequence"/>
</dbReference>
<dbReference type="AlphaFoldDB" id="B0DZE9"/>
<gene>
    <name evidence="2" type="ORF">LACBIDRAFT_334520</name>
</gene>
<dbReference type="SUPFAM" id="SSF53098">
    <property type="entry name" value="Ribonuclease H-like"/>
    <property type="match status" value="1"/>
</dbReference>
<keyword evidence="3" id="KW-1185">Reference proteome</keyword>
<evidence type="ECO:0000256" key="1">
    <source>
        <dbReference type="SAM" id="MobiDB-lite"/>
    </source>
</evidence>